<feature type="domain" description="Amidohydrolase-related" evidence="3">
    <location>
        <begin position="133"/>
        <end position="420"/>
    </location>
</feature>
<dbReference type="InterPro" id="IPR006680">
    <property type="entry name" value="Amidohydro-rel"/>
</dbReference>
<sequence>MRARDPEPNVSEYTLSYSTQKEPTRMADQETPETALCERYAVADVDSHIIEPADLWTSRIPTAKWGDLVPHVRFHERRQEDVWYIGDRKLYGVGAFAQAGWAEFPPSHPKRLSEALPAAIDPKERLAYNDQVGVYYQVMYPNIVGFHSHRFLNQMPRELATLCVKAYNDWVTEFCSADPKRLIPMMMLPFWDIDESVAEMKRAHAMGHKGVLFAARYDKVGLPRLIDDYWEPLLGLAQEMGLSMNFHVGFLATDEDLKGAVDQSKKMDFTRESSLVLLGNAQNIAEVVLSGVCHRYPDLKFVSVENGAGWLPFFSETMDWQWLNVGAHKDYPDRLLPSEYMKRQIYGMFWFERQSVRSVIDQLGDNLMFETDFPHATSLSPGPASESPSPRDVMELALGGLPEETIGKVLQHTATALYNLEPPVRG</sequence>
<dbReference type="Gene3D" id="3.20.20.140">
    <property type="entry name" value="Metal-dependent hydrolases"/>
    <property type="match status" value="1"/>
</dbReference>
<evidence type="ECO:0000256" key="1">
    <source>
        <dbReference type="ARBA" id="ARBA00023239"/>
    </source>
</evidence>
<dbReference type="PANTHER" id="PTHR21240">
    <property type="entry name" value="2-AMINO-3-CARBOXYLMUCONATE-6-SEMIALDEHYDE DECARBOXYLASE"/>
    <property type="match status" value="1"/>
</dbReference>
<dbReference type="EMBL" id="BAAATZ010000029">
    <property type="protein sequence ID" value="GAA2734262.1"/>
    <property type="molecule type" value="Genomic_DNA"/>
</dbReference>
<gene>
    <name evidence="4" type="ORF">GCM10010439_56220</name>
</gene>
<evidence type="ECO:0000313" key="4">
    <source>
        <dbReference type="EMBL" id="GAA2734262.1"/>
    </source>
</evidence>
<dbReference type="SUPFAM" id="SSF51556">
    <property type="entry name" value="Metallo-dependent hydrolases"/>
    <property type="match status" value="1"/>
</dbReference>
<dbReference type="PANTHER" id="PTHR21240:SF28">
    <property type="entry name" value="ISO-OROTATE DECARBOXYLASE (EUROFUNG)"/>
    <property type="match status" value="1"/>
</dbReference>
<evidence type="ECO:0000313" key="5">
    <source>
        <dbReference type="Proteomes" id="UP001501842"/>
    </source>
</evidence>
<dbReference type="InterPro" id="IPR032465">
    <property type="entry name" value="ACMSD"/>
</dbReference>
<protein>
    <submittedName>
        <fullName evidence="4">Amidohydrolase family protein</fullName>
    </submittedName>
</protein>
<keyword evidence="1" id="KW-0456">Lyase</keyword>
<dbReference type="InterPro" id="IPR032466">
    <property type="entry name" value="Metal_Hydrolase"/>
</dbReference>
<dbReference type="Proteomes" id="UP001501842">
    <property type="component" value="Unassembled WGS sequence"/>
</dbReference>
<organism evidence="4 5">
    <name type="scientific">Actinocorallia aurantiaca</name>
    <dbReference type="NCBI Taxonomy" id="46204"/>
    <lineage>
        <taxon>Bacteria</taxon>
        <taxon>Bacillati</taxon>
        <taxon>Actinomycetota</taxon>
        <taxon>Actinomycetes</taxon>
        <taxon>Streptosporangiales</taxon>
        <taxon>Thermomonosporaceae</taxon>
        <taxon>Actinocorallia</taxon>
    </lineage>
</organism>
<name>A0ABP6H1N8_9ACTN</name>
<keyword evidence="5" id="KW-1185">Reference proteome</keyword>
<dbReference type="Pfam" id="PF04909">
    <property type="entry name" value="Amidohydro_2"/>
    <property type="match status" value="1"/>
</dbReference>
<reference evidence="5" key="1">
    <citation type="journal article" date="2019" name="Int. J. Syst. Evol. Microbiol.">
        <title>The Global Catalogue of Microorganisms (GCM) 10K type strain sequencing project: providing services to taxonomists for standard genome sequencing and annotation.</title>
        <authorList>
            <consortium name="The Broad Institute Genomics Platform"/>
            <consortium name="The Broad Institute Genome Sequencing Center for Infectious Disease"/>
            <person name="Wu L."/>
            <person name="Ma J."/>
        </authorList>
    </citation>
    <scope>NUCLEOTIDE SEQUENCE [LARGE SCALE GENOMIC DNA]</scope>
    <source>
        <strain evidence="5">JCM 8201</strain>
    </source>
</reference>
<evidence type="ECO:0000256" key="2">
    <source>
        <dbReference type="SAM" id="MobiDB-lite"/>
    </source>
</evidence>
<proteinExistence type="predicted"/>
<evidence type="ECO:0000259" key="3">
    <source>
        <dbReference type="Pfam" id="PF04909"/>
    </source>
</evidence>
<feature type="compositionally biased region" description="Polar residues" evidence="2">
    <location>
        <begin position="11"/>
        <end position="21"/>
    </location>
</feature>
<feature type="region of interest" description="Disordered" evidence="2">
    <location>
        <begin position="1"/>
        <end position="30"/>
    </location>
</feature>
<accession>A0ABP6H1N8</accession>
<comment type="caution">
    <text evidence="4">The sequence shown here is derived from an EMBL/GenBank/DDBJ whole genome shotgun (WGS) entry which is preliminary data.</text>
</comment>